<gene>
    <name evidence="2" type="ORF">EVAR_22718_1</name>
</gene>
<dbReference type="AlphaFoldDB" id="A0A4C1UTM9"/>
<accession>A0A4C1UTM9</accession>
<proteinExistence type="predicted"/>
<organism evidence="2 3">
    <name type="scientific">Eumeta variegata</name>
    <name type="common">Bagworm moth</name>
    <name type="synonym">Eumeta japonica</name>
    <dbReference type="NCBI Taxonomy" id="151549"/>
    <lineage>
        <taxon>Eukaryota</taxon>
        <taxon>Metazoa</taxon>
        <taxon>Ecdysozoa</taxon>
        <taxon>Arthropoda</taxon>
        <taxon>Hexapoda</taxon>
        <taxon>Insecta</taxon>
        <taxon>Pterygota</taxon>
        <taxon>Neoptera</taxon>
        <taxon>Endopterygota</taxon>
        <taxon>Lepidoptera</taxon>
        <taxon>Glossata</taxon>
        <taxon>Ditrysia</taxon>
        <taxon>Tineoidea</taxon>
        <taxon>Psychidae</taxon>
        <taxon>Oiketicinae</taxon>
        <taxon>Eumeta</taxon>
    </lineage>
</organism>
<reference evidence="2 3" key="1">
    <citation type="journal article" date="2019" name="Commun. Biol.">
        <title>The bagworm genome reveals a unique fibroin gene that provides high tensile strength.</title>
        <authorList>
            <person name="Kono N."/>
            <person name="Nakamura H."/>
            <person name="Ohtoshi R."/>
            <person name="Tomita M."/>
            <person name="Numata K."/>
            <person name="Arakawa K."/>
        </authorList>
    </citation>
    <scope>NUCLEOTIDE SEQUENCE [LARGE SCALE GENOMIC DNA]</scope>
</reference>
<dbReference type="Proteomes" id="UP000299102">
    <property type="component" value="Unassembled WGS sequence"/>
</dbReference>
<evidence type="ECO:0000313" key="2">
    <source>
        <dbReference type="EMBL" id="GBP29346.1"/>
    </source>
</evidence>
<evidence type="ECO:0000313" key="3">
    <source>
        <dbReference type="Proteomes" id="UP000299102"/>
    </source>
</evidence>
<keyword evidence="3" id="KW-1185">Reference proteome</keyword>
<protein>
    <submittedName>
        <fullName evidence="2">Uncharacterized protein</fullName>
    </submittedName>
</protein>
<comment type="caution">
    <text evidence="2">The sequence shown here is derived from an EMBL/GenBank/DDBJ whole genome shotgun (WGS) entry which is preliminary data.</text>
</comment>
<feature type="region of interest" description="Disordered" evidence="1">
    <location>
        <begin position="35"/>
        <end position="55"/>
    </location>
</feature>
<evidence type="ECO:0000256" key="1">
    <source>
        <dbReference type="SAM" id="MobiDB-lite"/>
    </source>
</evidence>
<sequence length="100" mass="10714">MKASGQINDDASTAAAGATEYMQNAVCFQAAGSAGTRGTRHHLSGGRFDNSSRPAHTSRRYLPIAAPALINQLPWARWRPSACVFGHFDSCSFSAVKYPI</sequence>
<name>A0A4C1UTM9_EUMVA</name>
<dbReference type="EMBL" id="BGZK01000219">
    <property type="protein sequence ID" value="GBP29346.1"/>
    <property type="molecule type" value="Genomic_DNA"/>
</dbReference>